<evidence type="ECO:0000313" key="3">
    <source>
        <dbReference type="Proteomes" id="UP001597075"/>
    </source>
</evidence>
<proteinExistence type="predicted"/>
<feature type="region of interest" description="Disordered" evidence="1">
    <location>
        <begin position="1"/>
        <end position="23"/>
    </location>
</feature>
<name>A0ABD6CZE0_9EURY</name>
<protein>
    <submittedName>
        <fullName evidence="2">Uncharacterized protein</fullName>
    </submittedName>
</protein>
<keyword evidence="3" id="KW-1185">Reference proteome</keyword>
<sequence length="41" mass="4567">MERDAVREDVDQSDAVLDSSPQMDEANTKAAVLRDFLSLLD</sequence>
<dbReference type="EMBL" id="JBHUDL010000010">
    <property type="protein sequence ID" value="MFD1634455.1"/>
    <property type="molecule type" value="Genomic_DNA"/>
</dbReference>
<gene>
    <name evidence="2" type="ORF">ACFSBJ_12045</name>
</gene>
<reference evidence="2 3" key="1">
    <citation type="journal article" date="2019" name="Int. J. Syst. Evol. Microbiol.">
        <title>The Global Catalogue of Microorganisms (GCM) 10K type strain sequencing project: providing services to taxonomists for standard genome sequencing and annotation.</title>
        <authorList>
            <consortium name="The Broad Institute Genomics Platform"/>
            <consortium name="The Broad Institute Genome Sequencing Center for Infectious Disease"/>
            <person name="Wu L."/>
            <person name="Ma J."/>
        </authorList>
    </citation>
    <scope>NUCLEOTIDE SEQUENCE [LARGE SCALE GENOMIC DNA]</scope>
    <source>
        <strain evidence="2 3">CGMCC 1.10594</strain>
    </source>
</reference>
<dbReference type="RefSeq" id="WP_379823913.1">
    <property type="nucleotide sequence ID" value="NZ_CP187151.1"/>
</dbReference>
<evidence type="ECO:0000256" key="1">
    <source>
        <dbReference type="SAM" id="MobiDB-lite"/>
    </source>
</evidence>
<feature type="compositionally biased region" description="Basic and acidic residues" evidence="1">
    <location>
        <begin position="1"/>
        <end position="10"/>
    </location>
</feature>
<dbReference type="AlphaFoldDB" id="A0ABD6CZE0"/>
<organism evidence="2 3">
    <name type="scientific">Haloplanus ruber</name>
    <dbReference type="NCBI Taxonomy" id="869892"/>
    <lineage>
        <taxon>Archaea</taxon>
        <taxon>Methanobacteriati</taxon>
        <taxon>Methanobacteriota</taxon>
        <taxon>Stenosarchaea group</taxon>
        <taxon>Halobacteria</taxon>
        <taxon>Halobacteriales</taxon>
        <taxon>Haloferacaceae</taxon>
        <taxon>Haloplanus</taxon>
    </lineage>
</organism>
<accession>A0ABD6CZE0</accession>
<comment type="caution">
    <text evidence="2">The sequence shown here is derived from an EMBL/GenBank/DDBJ whole genome shotgun (WGS) entry which is preliminary data.</text>
</comment>
<dbReference type="Proteomes" id="UP001597075">
    <property type="component" value="Unassembled WGS sequence"/>
</dbReference>
<evidence type="ECO:0000313" key="2">
    <source>
        <dbReference type="EMBL" id="MFD1634455.1"/>
    </source>
</evidence>